<evidence type="ECO:0000256" key="2">
    <source>
        <dbReference type="ARBA" id="ARBA00015553"/>
    </source>
</evidence>
<evidence type="ECO:0000256" key="6">
    <source>
        <dbReference type="SAM" id="MobiDB-lite"/>
    </source>
</evidence>
<dbReference type="GO" id="GO:0006281">
    <property type="term" value="P:DNA repair"/>
    <property type="evidence" value="ECO:0007669"/>
    <property type="project" value="InterPro"/>
</dbReference>
<dbReference type="SUPFAM" id="SSF52540">
    <property type="entry name" value="P-loop containing nucleoside triphosphate hydrolases"/>
    <property type="match status" value="1"/>
</dbReference>
<evidence type="ECO:0000256" key="3">
    <source>
        <dbReference type="ARBA" id="ARBA00022741"/>
    </source>
</evidence>
<dbReference type="KEGG" id="aca:ACP_3199"/>
<name>C1F5L9_ACIC5</name>
<comment type="similarity">
    <text evidence="1">Belongs to the RecA family.</text>
</comment>
<dbReference type="PANTHER" id="PTHR45900:SF1">
    <property type="entry name" value="MITOCHONDRIAL DNA REPAIR PROTEIN RECA HOMOLOG-RELATED"/>
    <property type="match status" value="1"/>
</dbReference>
<evidence type="ECO:0000313" key="9">
    <source>
        <dbReference type="Proteomes" id="UP000002207"/>
    </source>
</evidence>
<evidence type="ECO:0000313" key="8">
    <source>
        <dbReference type="EMBL" id="ACO32428.1"/>
    </source>
</evidence>
<accession>C1F5L9</accession>
<dbReference type="GO" id="GO:0003697">
    <property type="term" value="F:single-stranded DNA binding"/>
    <property type="evidence" value="ECO:0007669"/>
    <property type="project" value="InterPro"/>
</dbReference>
<keyword evidence="9" id="KW-1185">Reference proteome</keyword>
<keyword evidence="4" id="KW-0067">ATP-binding</keyword>
<dbReference type="PANTHER" id="PTHR45900">
    <property type="entry name" value="RECA"/>
    <property type="match status" value="1"/>
</dbReference>
<evidence type="ECO:0000256" key="1">
    <source>
        <dbReference type="ARBA" id="ARBA00009391"/>
    </source>
</evidence>
<dbReference type="InterPro" id="IPR049428">
    <property type="entry name" value="RecA-like_N"/>
</dbReference>
<feature type="domain" description="RecA-like N-terminal" evidence="7">
    <location>
        <begin position="33"/>
        <end position="108"/>
    </location>
</feature>
<evidence type="ECO:0000256" key="4">
    <source>
        <dbReference type="ARBA" id="ARBA00022840"/>
    </source>
</evidence>
<protein>
    <recommendedName>
        <fullName evidence="2">Protein RecA</fullName>
    </recommendedName>
</protein>
<feature type="region of interest" description="Disordered" evidence="6">
    <location>
        <begin position="189"/>
        <end position="209"/>
    </location>
</feature>
<dbReference type="eggNOG" id="COG0468">
    <property type="taxonomic scope" value="Bacteria"/>
</dbReference>
<keyword evidence="3" id="KW-0547">Nucleotide-binding</keyword>
<dbReference type="InterPro" id="IPR027417">
    <property type="entry name" value="P-loop_NTPase"/>
</dbReference>
<dbReference type="Gene3D" id="3.40.50.300">
    <property type="entry name" value="P-loop containing nucleotide triphosphate hydrolases"/>
    <property type="match status" value="1"/>
</dbReference>
<dbReference type="HOGENOM" id="CLU_056547_0_0_0"/>
<sequence length="345" mass="37368">MPSASTLRQQIESALAHRIPSALTPAPRVIRPMIPTGVAEMDAMLDGGLPVGAMTEMAGPETSGRTALALSFLRSLTDTGRACAWIDVSDTFDPESAAAVGVDLARVLWVRCGVPKAAMKPSRELQFSLPEKYLIAASTKKGVHGGGCGGHPRKEVKGLAGAVHELLRPETFAPRCAEPQRRVRTEREAFLPQPQTSPAPANTRSHSGKPWTRIEQALRATDLILQAGGFSTIVLDMGSIAPEHTSRVPLATWFRYRAAAERAQSSFLLLTQHPCAKSSSELLLKFLPGEARHDEATVFTGLAHRVEVERQRFTQPPSNVVALRKTPQRANATLWKSQTPWAGAR</sequence>
<reference evidence="8 9" key="1">
    <citation type="journal article" date="2009" name="Appl. Environ. Microbiol.">
        <title>Three genomes from the phylum Acidobacteria provide insight into the lifestyles of these microorganisms in soils.</title>
        <authorList>
            <person name="Ward N.L."/>
            <person name="Challacombe J.F."/>
            <person name="Janssen P.H."/>
            <person name="Henrissat B."/>
            <person name="Coutinho P.M."/>
            <person name="Wu M."/>
            <person name="Xie G."/>
            <person name="Haft D.H."/>
            <person name="Sait M."/>
            <person name="Badger J."/>
            <person name="Barabote R.D."/>
            <person name="Bradley B."/>
            <person name="Brettin T.S."/>
            <person name="Brinkac L.M."/>
            <person name="Bruce D."/>
            <person name="Creasy T."/>
            <person name="Daugherty S.C."/>
            <person name="Davidsen T.M."/>
            <person name="DeBoy R.T."/>
            <person name="Detter J.C."/>
            <person name="Dodson R.J."/>
            <person name="Durkin A.S."/>
            <person name="Ganapathy A."/>
            <person name="Gwinn-Giglio M."/>
            <person name="Han C.S."/>
            <person name="Khouri H."/>
            <person name="Kiss H."/>
            <person name="Kothari S.P."/>
            <person name="Madupu R."/>
            <person name="Nelson K.E."/>
            <person name="Nelson W.C."/>
            <person name="Paulsen I."/>
            <person name="Penn K."/>
            <person name="Ren Q."/>
            <person name="Rosovitz M.J."/>
            <person name="Selengut J.D."/>
            <person name="Shrivastava S."/>
            <person name="Sullivan S.A."/>
            <person name="Tapia R."/>
            <person name="Thompson L.S."/>
            <person name="Watkins K.L."/>
            <person name="Yang Q."/>
            <person name="Yu C."/>
            <person name="Zafar N."/>
            <person name="Zhou L."/>
            <person name="Kuske C.R."/>
        </authorList>
    </citation>
    <scope>NUCLEOTIDE SEQUENCE [LARGE SCALE GENOMIC DNA]</scope>
    <source>
        <strain evidence="9">ATCC 51196 / DSM 11244 / BCRC 80197 / JCM 7670 / NBRC 15755 / NCIMB 13165 / 161</strain>
    </source>
</reference>
<dbReference type="GO" id="GO:0009432">
    <property type="term" value="P:SOS response"/>
    <property type="evidence" value="ECO:0000269"/>
    <property type="project" value="CollecTF"/>
</dbReference>
<dbReference type="Proteomes" id="UP000002207">
    <property type="component" value="Chromosome"/>
</dbReference>
<feature type="compositionally biased region" description="Polar residues" evidence="6">
    <location>
        <begin position="193"/>
        <end position="205"/>
    </location>
</feature>
<gene>
    <name evidence="8" type="ordered locus">ACP_3199</name>
</gene>
<dbReference type="GO" id="GO:0006310">
    <property type="term" value="P:DNA recombination"/>
    <property type="evidence" value="ECO:0007669"/>
    <property type="project" value="UniProtKB-KW"/>
</dbReference>
<dbReference type="OrthoDB" id="110850at2"/>
<evidence type="ECO:0000259" key="7">
    <source>
        <dbReference type="Pfam" id="PF00154"/>
    </source>
</evidence>
<proteinExistence type="inferred from homology"/>
<dbReference type="InterPro" id="IPR013765">
    <property type="entry name" value="DNA_recomb/repair_RecA"/>
</dbReference>
<dbReference type="RefSeq" id="WP_015898241.1">
    <property type="nucleotide sequence ID" value="NC_012483.1"/>
</dbReference>
<dbReference type="InParanoid" id="C1F5L9"/>
<dbReference type="EMBL" id="CP001472">
    <property type="protein sequence ID" value="ACO32428.1"/>
    <property type="molecule type" value="Genomic_DNA"/>
</dbReference>
<dbReference type="GO" id="GO:0005524">
    <property type="term" value="F:ATP binding"/>
    <property type="evidence" value="ECO:0007669"/>
    <property type="project" value="UniProtKB-KW"/>
</dbReference>
<organism evidence="8 9">
    <name type="scientific">Acidobacterium capsulatum (strain ATCC 51196 / DSM 11244 / BCRC 80197 / JCM 7670 / NBRC 15755 / NCIMB 13165 / 161)</name>
    <dbReference type="NCBI Taxonomy" id="240015"/>
    <lineage>
        <taxon>Bacteria</taxon>
        <taxon>Pseudomonadati</taxon>
        <taxon>Acidobacteriota</taxon>
        <taxon>Terriglobia</taxon>
        <taxon>Terriglobales</taxon>
        <taxon>Acidobacteriaceae</taxon>
        <taxon>Acidobacterium</taxon>
    </lineage>
</organism>
<keyword evidence="5" id="KW-0233">DNA recombination</keyword>
<dbReference type="AlphaFoldDB" id="C1F5L9"/>
<dbReference type="Pfam" id="PF00154">
    <property type="entry name" value="RecA_N"/>
    <property type="match status" value="1"/>
</dbReference>
<evidence type="ECO:0000256" key="5">
    <source>
        <dbReference type="ARBA" id="ARBA00023172"/>
    </source>
</evidence>
<dbReference type="STRING" id="240015.ACP_3199"/>